<organism evidence="1">
    <name type="scientific">viral metagenome</name>
    <dbReference type="NCBI Taxonomy" id="1070528"/>
    <lineage>
        <taxon>unclassified sequences</taxon>
        <taxon>metagenomes</taxon>
        <taxon>organismal metagenomes</taxon>
    </lineage>
</organism>
<gene>
    <name evidence="1" type="ORF">MM415B01340_0014</name>
</gene>
<accession>A0A6M3INQ6</accession>
<name>A0A6M3INQ6_9ZZZZ</name>
<reference evidence="1" key="1">
    <citation type="submission" date="2020-03" db="EMBL/GenBank/DDBJ databases">
        <title>The deep terrestrial virosphere.</title>
        <authorList>
            <person name="Holmfeldt K."/>
            <person name="Nilsson E."/>
            <person name="Simone D."/>
            <person name="Lopez-Fernandez M."/>
            <person name="Wu X."/>
            <person name="de Brujin I."/>
            <person name="Lundin D."/>
            <person name="Andersson A."/>
            <person name="Bertilsson S."/>
            <person name="Dopson M."/>
        </authorList>
    </citation>
    <scope>NUCLEOTIDE SEQUENCE</scope>
    <source>
        <strain evidence="1">MM415B01340</strain>
    </source>
</reference>
<protein>
    <submittedName>
        <fullName evidence="1">Uncharacterized protein</fullName>
    </submittedName>
</protein>
<sequence>MNIGSGDVVDRLSIIMLKMERAEKPQKEYEAFREAFQELKFKYPQFDWDLFLDLAHRTNGIVWDSESAIRTAQLDNDLVEAGKRAILIRKVNGVRVGIKNLINSLTGDGFTEIKHTDHLSR</sequence>
<evidence type="ECO:0000313" key="1">
    <source>
        <dbReference type="EMBL" id="QJA59149.1"/>
    </source>
</evidence>
<dbReference type="EMBL" id="MT141356">
    <property type="protein sequence ID" value="QJA59149.1"/>
    <property type="molecule type" value="Genomic_DNA"/>
</dbReference>
<dbReference type="AlphaFoldDB" id="A0A6M3INQ6"/>
<proteinExistence type="predicted"/>